<keyword evidence="2" id="KW-1185">Reference proteome</keyword>
<dbReference type="AlphaFoldDB" id="A0A9R1SA12"/>
<dbReference type="OMA" id="WHSEKVI"/>
<name>A0A9R1SA12_TRITD</name>
<reference evidence="1 2" key="1">
    <citation type="submission" date="2017-09" db="EMBL/GenBank/DDBJ databases">
        <authorList>
            <consortium name="International Durum Wheat Genome Sequencing Consortium (IDWGSC)"/>
            <person name="Milanesi L."/>
        </authorList>
    </citation>
    <scope>NUCLEOTIDE SEQUENCE [LARGE SCALE GENOMIC DNA]</scope>
    <source>
        <strain evidence="2">cv. Svevo</strain>
    </source>
</reference>
<proteinExistence type="predicted"/>
<evidence type="ECO:0008006" key="3">
    <source>
        <dbReference type="Google" id="ProtNLM"/>
    </source>
</evidence>
<dbReference type="Proteomes" id="UP000324705">
    <property type="component" value="Chromosome 3B"/>
</dbReference>
<evidence type="ECO:0000313" key="2">
    <source>
        <dbReference type="Proteomes" id="UP000324705"/>
    </source>
</evidence>
<evidence type="ECO:0000313" key="1">
    <source>
        <dbReference type="EMBL" id="VAH85971.1"/>
    </source>
</evidence>
<protein>
    <recommendedName>
        <fullName evidence="3">F-box domain-containing protein</fullName>
    </recommendedName>
</protein>
<dbReference type="Gramene" id="TRITD3Bv1G274260.1">
    <property type="protein sequence ID" value="TRITD3Bv1G274260.1"/>
    <property type="gene ID" value="TRITD3Bv1G274260"/>
</dbReference>
<accession>A0A9R1SA12</accession>
<organism evidence="1 2">
    <name type="scientific">Triticum turgidum subsp. durum</name>
    <name type="common">Durum wheat</name>
    <name type="synonym">Triticum durum</name>
    <dbReference type="NCBI Taxonomy" id="4567"/>
    <lineage>
        <taxon>Eukaryota</taxon>
        <taxon>Viridiplantae</taxon>
        <taxon>Streptophyta</taxon>
        <taxon>Embryophyta</taxon>
        <taxon>Tracheophyta</taxon>
        <taxon>Spermatophyta</taxon>
        <taxon>Magnoliopsida</taxon>
        <taxon>Liliopsida</taxon>
        <taxon>Poales</taxon>
        <taxon>Poaceae</taxon>
        <taxon>BOP clade</taxon>
        <taxon>Pooideae</taxon>
        <taxon>Triticodae</taxon>
        <taxon>Triticeae</taxon>
        <taxon>Triticinae</taxon>
        <taxon>Triticum</taxon>
    </lineage>
</organism>
<dbReference type="SUPFAM" id="SSF81383">
    <property type="entry name" value="F-box domain"/>
    <property type="match status" value="1"/>
</dbReference>
<dbReference type="InterPro" id="IPR036047">
    <property type="entry name" value="F-box-like_dom_sf"/>
</dbReference>
<sequence>MAAPPPEPPILRTHDELLEEIFLLLPTAADLARASLARASFRRLITGHAFLRRYRTLHPPPIIGVLEVHDNAFFPAQPPHPSAAAARTFAGFDFSYSSFLPSTAGRTWSAIDLFDGRLLLGGAPEERTRDFDYLQLFLARELAVCDPVFRRYILLPAVPGDLTALLPEPEDFLDLDTFLAPGDDEEDSLSFRVMFLVRCTRNMLLLVFSSVDGQWHALTFDQCRSVPGTFDPYKDGMIRRQFVGRCFCWHPGVLNDLLLLDTHSMEFSTVSLQPEPLQCQCDDYVVVEAAQGMLGLLLVINDGHNHDGPYRLEYSVLRNNQWHSEKVIPLLEKYDVFLFGVAGGYALIHAQYTPSLQENPGFFSVDIKTLQVEFFGEGSHGSDSGELYAGFPPSLCAPTI</sequence>
<dbReference type="PANTHER" id="PTHR31264:SF32">
    <property type="entry name" value="F-BOX DOMAIN-CONTAINING PROTEIN"/>
    <property type="match status" value="1"/>
</dbReference>
<gene>
    <name evidence="1" type="ORF">TRITD_3Bv1G274260</name>
</gene>
<dbReference type="PANTHER" id="PTHR31264">
    <property type="entry name" value="OS07G0554500 PROTEIN-RELATED"/>
    <property type="match status" value="1"/>
</dbReference>
<dbReference type="EMBL" id="LT934116">
    <property type="protein sequence ID" value="VAH85971.1"/>
    <property type="molecule type" value="Genomic_DNA"/>
</dbReference>